<dbReference type="EMBL" id="JAQJAC010000010">
    <property type="protein sequence ID" value="KAJ5568163.1"/>
    <property type="molecule type" value="Genomic_DNA"/>
</dbReference>
<dbReference type="Proteomes" id="UP001216150">
    <property type="component" value="Unassembled WGS sequence"/>
</dbReference>
<dbReference type="AlphaFoldDB" id="A0AAD6D8Q0"/>
<sequence length="197" mass="22447">MLDSLREHIAPDGEASRALSTMLNKTTQMVNQFKVLQKHMLNKPNEYSDSTSTSRSRDTESTKRKKRSRLEKEQDTMNPHAGPQFQATSEAPASKRMRNPETPPNLPDEPEHFYEPEDISAEVQRRLRIKEERRRKKGNAQSEKRKRESLLSNESFSSSTGCKPHKKRARVGNDVTRDGSLVADQGVIGEAKDRDSN</sequence>
<organism evidence="2 3">
    <name type="scientific">Penicillium hetheringtonii</name>
    <dbReference type="NCBI Taxonomy" id="911720"/>
    <lineage>
        <taxon>Eukaryota</taxon>
        <taxon>Fungi</taxon>
        <taxon>Dikarya</taxon>
        <taxon>Ascomycota</taxon>
        <taxon>Pezizomycotina</taxon>
        <taxon>Eurotiomycetes</taxon>
        <taxon>Eurotiomycetidae</taxon>
        <taxon>Eurotiales</taxon>
        <taxon>Aspergillaceae</taxon>
        <taxon>Penicillium</taxon>
    </lineage>
</organism>
<evidence type="ECO:0000256" key="1">
    <source>
        <dbReference type="SAM" id="MobiDB-lite"/>
    </source>
</evidence>
<reference evidence="2 3" key="1">
    <citation type="journal article" date="2023" name="IMA Fungus">
        <title>Comparative genomic study of the Penicillium genus elucidates a diverse pangenome and 15 lateral gene transfer events.</title>
        <authorList>
            <person name="Petersen C."/>
            <person name="Sorensen T."/>
            <person name="Nielsen M.R."/>
            <person name="Sondergaard T.E."/>
            <person name="Sorensen J.L."/>
            <person name="Fitzpatrick D.A."/>
            <person name="Frisvad J.C."/>
            <person name="Nielsen K.L."/>
        </authorList>
    </citation>
    <scope>NUCLEOTIDE SEQUENCE [LARGE SCALE GENOMIC DNA]</scope>
    <source>
        <strain evidence="2 3">IBT 29057</strain>
    </source>
</reference>
<evidence type="ECO:0000313" key="2">
    <source>
        <dbReference type="EMBL" id="KAJ5568163.1"/>
    </source>
</evidence>
<protein>
    <submittedName>
        <fullName evidence="2">Uncharacterized protein</fullName>
    </submittedName>
</protein>
<feature type="compositionally biased region" description="Basic and acidic residues" evidence="1">
    <location>
        <begin position="123"/>
        <end position="132"/>
    </location>
</feature>
<proteinExistence type="predicted"/>
<evidence type="ECO:0000313" key="3">
    <source>
        <dbReference type="Proteomes" id="UP001216150"/>
    </source>
</evidence>
<comment type="caution">
    <text evidence="2">The sequence shown here is derived from an EMBL/GenBank/DDBJ whole genome shotgun (WGS) entry which is preliminary data.</text>
</comment>
<feature type="region of interest" description="Disordered" evidence="1">
    <location>
        <begin position="36"/>
        <end position="197"/>
    </location>
</feature>
<gene>
    <name evidence="2" type="ORF">N7450_010649</name>
</gene>
<name>A0AAD6D8Q0_9EURO</name>
<accession>A0AAD6D8Q0</accession>
<keyword evidence="3" id="KW-1185">Reference proteome</keyword>
<feature type="compositionally biased region" description="Low complexity" evidence="1">
    <location>
        <begin position="150"/>
        <end position="159"/>
    </location>
</feature>